<dbReference type="InterPro" id="IPR008622">
    <property type="entry name" value="FliT"/>
</dbReference>
<keyword evidence="7" id="KW-1185">Reference proteome</keyword>
<dbReference type="AlphaFoldDB" id="A0A1H7R687"/>
<name>A0A1H7R687_9GAMM</name>
<keyword evidence="6" id="KW-0966">Cell projection</keyword>
<evidence type="ECO:0000256" key="1">
    <source>
        <dbReference type="ARBA" id="ARBA00004514"/>
    </source>
</evidence>
<evidence type="ECO:0000313" key="7">
    <source>
        <dbReference type="Proteomes" id="UP000199256"/>
    </source>
</evidence>
<sequence length="114" mass="12804">MGEGVEDVLAAAAELERLARQRITWARQGEWDALVESEARRGELAERIRVDVFADHEALGRSLAERLIRIRDLDKALVPLLEQARDELAVELQKVQKKAAGARAYDRTSRGEKG</sequence>
<reference evidence="7" key="1">
    <citation type="submission" date="2016-10" db="EMBL/GenBank/DDBJ databases">
        <authorList>
            <person name="Varghese N."/>
            <person name="Submissions S."/>
        </authorList>
    </citation>
    <scope>NUCLEOTIDE SEQUENCE [LARGE SCALE GENOMIC DNA]</scope>
    <source>
        <strain evidence="7">DSM 241</strain>
    </source>
</reference>
<evidence type="ECO:0000256" key="4">
    <source>
        <dbReference type="ARBA" id="ARBA00023186"/>
    </source>
</evidence>
<proteinExistence type="predicted"/>
<keyword evidence="2" id="KW-0963">Cytoplasm</keyword>
<dbReference type="GO" id="GO:0044781">
    <property type="term" value="P:bacterial-type flagellum organization"/>
    <property type="evidence" value="ECO:0007669"/>
    <property type="project" value="UniProtKB-KW"/>
</dbReference>
<evidence type="ECO:0000256" key="5">
    <source>
        <dbReference type="ARBA" id="ARBA00093797"/>
    </source>
</evidence>
<dbReference type="Proteomes" id="UP000199256">
    <property type="component" value="Unassembled WGS sequence"/>
</dbReference>
<keyword evidence="6" id="KW-0282">Flagellum</keyword>
<dbReference type="Pfam" id="PF05400">
    <property type="entry name" value="FliT"/>
    <property type="match status" value="1"/>
</dbReference>
<comment type="subcellular location">
    <subcellularLocation>
        <location evidence="1">Cytoplasm</location>
        <location evidence="1">Cytosol</location>
    </subcellularLocation>
</comment>
<keyword evidence="4" id="KW-0143">Chaperone</keyword>
<evidence type="ECO:0000256" key="3">
    <source>
        <dbReference type="ARBA" id="ARBA00022795"/>
    </source>
</evidence>
<gene>
    <name evidence="6" type="ORF">SAMN05444515_12053</name>
</gene>
<evidence type="ECO:0000313" key="6">
    <source>
        <dbReference type="EMBL" id="SEL55047.1"/>
    </source>
</evidence>
<accession>A0A1H7R687</accession>
<dbReference type="EMBL" id="FOAA01000020">
    <property type="protein sequence ID" value="SEL55047.1"/>
    <property type="molecule type" value="Genomic_DNA"/>
</dbReference>
<dbReference type="RefSeq" id="WP_143050494.1">
    <property type="nucleotide sequence ID" value="NZ_FOAA01000020.1"/>
</dbReference>
<keyword evidence="6" id="KW-0969">Cilium</keyword>
<dbReference type="OrthoDB" id="5796489at2"/>
<organism evidence="6 7">
    <name type="scientific">Ectothiorhodospira marina</name>
    <dbReference type="NCBI Taxonomy" id="1396821"/>
    <lineage>
        <taxon>Bacteria</taxon>
        <taxon>Pseudomonadati</taxon>
        <taxon>Pseudomonadota</taxon>
        <taxon>Gammaproteobacteria</taxon>
        <taxon>Chromatiales</taxon>
        <taxon>Ectothiorhodospiraceae</taxon>
        <taxon>Ectothiorhodospira</taxon>
    </lineage>
</organism>
<evidence type="ECO:0000256" key="2">
    <source>
        <dbReference type="ARBA" id="ARBA00022490"/>
    </source>
</evidence>
<dbReference type="Gene3D" id="1.20.58.380">
    <property type="entry name" value="Flagellar protein flit"/>
    <property type="match status" value="1"/>
</dbReference>
<keyword evidence="3" id="KW-1005">Bacterial flagellum biogenesis</keyword>
<protein>
    <recommendedName>
        <fullName evidence="5">Flagellar protein FliT</fullName>
    </recommendedName>
</protein>